<keyword evidence="7" id="KW-1185">Reference proteome</keyword>
<protein>
    <recommendedName>
        <fullName evidence="8">Alpha-L-fucosidase 2</fullName>
    </recommendedName>
</protein>
<dbReference type="OrthoDB" id="1600564at2759"/>
<evidence type="ECO:0000313" key="7">
    <source>
        <dbReference type="Proteomes" id="UP000824120"/>
    </source>
</evidence>
<gene>
    <name evidence="6" type="ORF">H5410_011374</name>
</gene>
<comment type="caution">
    <text evidence="6">The sequence shown here is derived from an EMBL/GenBank/DDBJ whole genome shotgun (WGS) entry which is preliminary data.</text>
</comment>
<accession>A0A9J6AP79</accession>
<organism evidence="6 7">
    <name type="scientific">Solanum commersonii</name>
    <name type="common">Commerson's wild potato</name>
    <name type="synonym">Commerson's nightshade</name>
    <dbReference type="NCBI Taxonomy" id="4109"/>
    <lineage>
        <taxon>Eukaryota</taxon>
        <taxon>Viridiplantae</taxon>
        <taxon>Streptophyta</taxon>
        <taxon>Embryophyta</taxon>
        <taxon>Tracheophyta</taxon>
        <taxon>Spermatophyta</taxon>
        <taxon>Magnoliopsida</taxon>
        <taxon>eudicotyledons</taxon>
        <taxon>Gunneridae</taxon>
        <taxon>Pentapetalae</taxon>
        <taxon>asterids</taxon>
        <taxon>lamiids</taxon>
        <taxon>Solanales</taxon>
        <taxon>Solanaceae</taxon>
        <taxon>Solanoideae</taxon>
        <taxon>Solaneae</taxon>
        <taxon>Solanum</taxon>
    </lineage>
</organism>
<dbReference type="InterPro" id="IPR001087">
    <property type="entry name" value="GDSL"/>
</dbReference>
<dbReference type="CDD" id="cd01837">
    <property type="entry name" value="SGNH_plant_lipase_like"/>
    <property type="match status" value="1"/>
</dbReference>
<name>A0A9J6AP79_SOLCO</name>
<evidence type="ECO:0000256" key="4">
    <source>
        <dbReference type="ARBA" id="ARBA00023180"/>
    </source>
</evidence>
<proteinExistence type="inferred from homology"/>
<dbReference type="PANTHER" id="PTHR22835:SF647">
    <property type="entry name" value="ALPHA-L-FUCOSIDASE 2"/>
    <property type="match status" value="1"/>
</dbReference>
<evidence type="ECO:0000256" key="5">
    <source>
        <dbReference type="SAM" id="SignalP"/>
    </source>
</evidence>
<evidence type="ECO:0000256" key="2">
    <source>
        <dbReference type="ARBA" id="ARBA00022729"/>
    </source>
</evidence>
<keyword evidence="2 5" id="KW-0732">Signal</keyword>
<comment type="similarity">
    <text evidence="1">Belongs to the 'GDSL' lipolytic enzyme family.</text>
</comment>
<dbReference type="SUPFAM" id="SSF52266">
    <property type="entry name" value="SGNH hydrolase"/>
    <property type="match status" value="1"/>
</dbReference>
<dbReference type="GO" id="GO:0016788">
    <property type="term" value="F:hydrolase activity, acting on ester bonds"/>
    <property type="evidence" value="ECO:0007669"/>
    <property type="project" value="InterPro"/>
</dbReference>
<evidence type="ECO:0000313" key="6">
    <source>
        <dbReference type="EMBL" id="KAG5626156.1"/>
    </source>
</evidence>
<keyword evidence="3" id="KW-0378">Hydrolase</keyword>
<dbReference type="Pfam" id="PF00657">
    <property type="entry name" value="Lipase_GDSL"/>
    <property type="match status" value="1"/>
</dbReference>
<evidence type="ECO:0000256" key="1">
    <source>
        <dbReference type="ARBA" id="ARBA00008668"/>
    </source>
</evidence>
<feature type="signal peptide" evidence="5">
    <location>
        <begin position="1"/>
        <end position="25"/>
    </location>
</feature>
<evidence type="ECO:0008006" key="8">
    <source>
        <dbReference type="Google" id="ProtNLM"/>
    </source>
</evidence>
<dbReference type="AlphaFoldDB" id="A0A9J6AP79"/>
<evidence type="ECO:0000256" key="3">
    <source>
        <dbReference type="ARBA" id="ARBA00022801"/>
    </source>
</evidence>
<keyword evidence="4" id="KW-0325">Glycoprotein</keyword>
<dbReference type="InterPro" id="IPR035669">
    <property type="entry name" value="SGNH_plant_lipase-like"/>
</dbReference>
<dbReference type="InterPro" id="IPR036514">
    <property type="entry name" value="SGNH_hydro_sf"/>
</dbReference>
<sequence>MALTIRVVILLIIMSFVVLQQKGDAQKHKKTEGLLMNCRFDKIYQLGNSISDTGNCLRESLCGTHSSCRRFPYGINFFHNVTGRCSDGMLMIDFIARESGLPFLNPFKDRNADFSHGVNFAVAGATALSVESLAEKNIAMSFTNSTLSVQLHWMSSHFKSISSPEEKLKKSLFLVGEIGGNDFNYGLSQGKSIKELRKMVPEVVQTIIHGVKRVIDFGATRIIIPGNFPIGCVTAMLTKFKTNKITAYDEYHCVKDLNSLARYFNHHLQQAIHEMKKKYPNIILIYGDYYNAYLWLLRNAVSLGFDKNSLQKACCGTSGKYNYNTSRTCGAPGVPVCVDPSTHISWDGIHLTQEAYKWLARWLIDDILPQLNCQV</sequence>
<dbReference type="Proteomes" id="UP000824120">
    <property type="component" value="Chromosome 2"/>
</dbReference>
<feature type="chain" id="PRO_5039940530" description="Alpha-L-fucosidase 2" evidence="5">
    <location>
        <begin position="26"/>
        <end position="375"/>
    </location>
</feature>
<dbReference type="EMBL" id="JACXVP010000002">
    <property type="protein sequence ID" value="KAG5626156.1"/>
    <property type="molecule type" value="Genomic_DNA"/>
</dbReference>
<reference evidence="6 7" key="1">
    <citation type="submission" date="2020-09" db="EMBL/GenBank/DDBJ databases">
        <title>De no assembly of potato wild relative species, Solanum commersonii.</title>
        <authorList>
            <person name="Cho K."/>
        </authorList>
    </citation>
    <scope>NUCLEOTIDE SEQUENCE [LARGE SCALE GENOMIC DNA]</scope>
    <source>
        <strain evidence="6">LZ3.2</strain>
        <tissue evidence="6">Leaf</tissue>
    </source>
</reference>
<dbReference type="PANTHER" id="PTHR22835">
    <property type="entry name" value="ZINC FINGER FYVE DOMAIN CONTAINING PROTEIN"/>
    <property type="match status" value="1"/>
</dbReference>
<dbReference type="Gene3D" id="3.40.50.1110">
    <property type="entry name" value="SGNH hydrolase"/>
    <property type="match status" value="1"/>
</dbReference>